<reference evidence="2 3" key="1">
    <citation type="journal article" date="2015" name="Nature">
        <title>rRNA introns, odd ribosomes, and small enigmatic genomes across a large radiation of phyla.</title>
        <authorList>
            <person name="Brown C.T."/>
            <person name="Hug L.A."/>
            <person name="Thomas B.C."/>
            <person name="Sharon I."/>
            <person name="Castelle C.J."/>
            <person name="Singh A."/>
            <person name="Wilkins M.J."/>
            <person name="Williams K.H."/>
            <person name="Banfield J.F."/>
        </authorList>
    </citation>
    <scope>NUCLEOTIDE SEQUENCE [LARGE SCALE GENOMIC DNA]</scope>
</reference>
<protein>
    <submittedName>
        <fullName evidence="2">Uncharacterized protein</fullName>
    </submittedName>
</protein>
<evidence type="ECO:0000313" key="2">
    <source>
        <dbReference type="EMBL" id="KKR91197.1"/>
    </source>
</evidence>
<evidence type="ECO:0000313" key="3">
    <source>
        <dbReference type="Proteomes" id="UP000034190"/>
    </source>
</evidence>
<name>A0A0G0XTI9_9BACT</name>
<evidence type="ECO:0000256" key="1">
    <source>
        <dbReference type="SAM" id="Phobius"/>
    </source>
</evidence>
<keyword evidence="1" id="KW-1133">Transmembrane helix</keyword>
<accession>A0A0G0XTI9</accession>
<dbReference type="AlphaFoldDB" id="A0A0G0XTI9"/>
<feature type="transmembrane region" description="Helical" evidence="1">
    <location>
        <begin position="42"/>
        <end position="63"/>
    </location>
</feature>
<dbReference type="Proteomes" id="UP000034190">
    <property type="component" value="Unassembled WGS sequence"/>
</dbReference>
<dbReference type="EMBL" id="LCAP01000013">
    <property type="protein sequence ID" value="KKR91197.1"/>
    <property type="molecule type" value="Genomic_DNA"/>
</dbReference>
<organism evidence="2 3">
    <name type="scientific">Candidatus Falkowbacteria bacterium GW2011_GWA2_41_14</name>
    <dbReference type="NCBI Taxonomy" id="1618635"/>
    <lineage>
        <taxon>Bacteria</taxon>
        <taxon>Candidatus Falkowiibacteriota</taxon>
    </lineage>
</organism>
<keyword evidence="1" id="KW-0472">Membrane</keyword>
<keyword evidence="1" id="KW-0812">Transmembrane</keyword>
<comment type="caution">
    <text evidence="2">The sequence shown here is derived from an EMBL/GenBank/DDBJ whole genome shotgun (WGS) entry which is preliminary data.</text>
</comment>
<proteinExistence type="predicted"/>
<feature type="transmembrane region" description="Helical" evidence="1">
    <location>
        <begin position="93"/>
        <end position="117"/>
    </location>
</feature>
<sequence length="135" mass="15649">MNQNFTKLFSYFDSPEPSKNLLEKITRRVREEQRRWAIKQRLAIFSIGLIFSVPAAILSFQLVRTEMAASGLQEFLSLIMTDSEIVMTYWQNFILIVLESLPTVSLAVFLVALFIFLESLKLLTRELKNFAPLKN</sequence>
<gene>
    <name evidence="2" type="ORF">UU43_C0013G0003</name>
</gene>